<comment type="caution">
    <text evidence="1">Lacks conserved residue(s) required for the propagation of feature annotation.</text>
</comment>
<evidence type="ECO:0000259" key="3">
    <source>
        <dbReference type="PROSITE" id="PS50110"/>
    </source>
</evidence>
<dbReference type="PROSITE" id="PS50110">
    <property type="entry name" value="RESPONSE_REGULATORY"/>
    <property type="match status" value="1"/>
</dbReference>
<reference evidence="4" key="3">
    <citation type="submission" date="2023-07" db="EMBL/GenBank/DDBJ databases">
        <title>An improved reference 1 genome and first organelle genomes of Quercus suber.</title>
        <authorList>
            <consortium name="Genosuber Consortium"/>
            <person name="Usie A."/>
            <person name="Serra O."/>
            <person name="Barros P."/>
        </authorList>
    </citation>
    <scope>NUCLEOTIDE SEQUENCE</scope>
    <source>
        <strain evidence="4">HL8</strain>
        <tissue evidence="4">Leaves</tissue>
    </source>
</reference>
<reference evidence="4 6" key="2">
    <citation type="journal article" date="2018" name="Sci. Data">
        <title>The draft genome sequence of cork oak.</title>
        <authorList>
            <person name="Ramos A.M."/>
            <person name="Usie A."/>
            <person name="Barbosa P."/>
            <person name="Barros P.M."/>
            <person name="Capote T."/>
            <person name="Chaves I."/>
            <person name="Simoes F."/>
            <person name="Abreu I."/>
            <person name="Carrasquinho I."/>
            <person name="Faro C."/>
            <person name="Guimaraes J.B."/>
            <person name="Mendonca D."/>
            <person name="Nobrega F."/>
            <person name="Rodrigues L."/>
            <person name="Saibo N.J.M."/>
            <person name="Varela M.C."/>
            <person name="Egas C."/>
            <person name="Matos J."/>
            <person name="Miguel C.M."/>
            <person name="Oliveira M.M."/>
            <person name="Ricardo C.P."/>
            <person name="Goncalves S."/>
        </authorList>
    </citation>
    <scope>NUCLEOTIDE SEQUENCE [LARGE SCALE GENOMIC DNA]</scope>
    <source>
        <strain evidence="6">cv. HL8</strain>
        <strain evidence="4">HL8</strain>
    </source>
</reference>
<sequence>MGAEVDHVSPMGMSGGSAEGNDKSEGQRFSCKNKLTALVVDNGGVCRAIQTALLRSYGVETEAVETGEAAVQLIASGATFNLIIIEMLLPVLNGPETARQIRAMGAQSKILGITAFFDERHQQEFLAAGADGFIEKPLSPEIVIPIIWELDNYM</sequence>
<comment type="caution">
    <text evidence="4">The sequence shown here is derived from an EMBL/GenBank/DDBJ whole genome shotgun (WGS) entry which is preliminary data.</text>
</comment>
<organism evidence="4 6">
    <name type="scientific">Quercus suber</name>
    <name type="common">Cork oak</name>
    <dbReference type="NCBI Taxonomy" id="58331"/>
    <lineage>
        <taxon>Eukaryota</taxon>
        <taxon>Viridiplantae</taxon>
        <taxon>Streptophyta</taxon>
        <taxon>Embryophyta</taxon>
        <taxon>Tracheophyta</taxon>
        <taxon>Spermatophyta</taxon>
        <taxon>Magnoliopsida</taxon>
        <taxon>eudicotyledons</taxon>
        <taxon>Gunneridae</taxon>
        <taxon>Pentapetalae</taxon>
        <taxon>rosids</taxon>
        <taxon>fabids</taxon>
        <taxon>Fagales</taxon>
        <taxon>Fagaceae</taxon>
        <taxon>Quercus</taxon>
    </lineage>
</organism>
<evidence type="ECO:0000313" key="6">
    <source>
        <dbReference type="Proteomes" id="UP000237347"/>
    </source>
</evidence>
<evidence type="ECO:0000313" key="5">
    <source>
        <dbReference type="EMBL" id="KAK7843205.1"/>
    </source>
</evidence>
<dbReference type="CDD" id="cd17546">
    <property type="entry name" value="REC_hyHK_CKI1_RcsC-like"/>
    <property type="match status" value="1"/>
</dbReference>
<keyword evidence="6" id="KW-1185">Reference proteome</keyword>
<dbReference type="InterPro" id="IPR052048">
    <property type="entry name" value="ST_Response_Regulator"/>
</dbReference>
<accession>A0AAW0KNR1</accession>
<dbReference type="PANTHER" id="PTHR43228">
    <property type="entry name" value="TWO-COMPONENT RESPONSE REGULATOR"/>
    <property type="match status" value="1"/>
</dbReference>
<name>A0AAW0KNR1_QUESU</name>
<reference evidence="4" key="1">
    <citation type="submission" date="2017-12" db="EMBL/GenBank/DDBJ databases">
        <authorList>
            <person name="Barbosa P."/>
            <person name="Usie A."/>
            <person name="Ramos A.M."/>
        </authorList>
    </citation>
    <scope>NUCLEOTIDE SEQUENCE</scope>
    <source>
        <strain evidence="4">HL8</strain>
        <tissue evidence="4">Leaves</tissue>
    </source>
</reference>
<dbReference type="InterPro" id="IPR001789">
    <property type="entry name" value="Sig_transdc_resp-reg_receiver"/>
</dbReference>
<dbReference type="Proteomes" id="UP000237347">
    <property type="component" value="Unassembled WGS sequence"/>
</dbReference>
<dbReference type="Pfam" id="PF00072">
    <property type="entry name" value="Response_reg"/>
    <property type="match status" value="1"/>
</dbReference>
<evidence type="ECO:0000256" key="2">
    <source>
        <dbReference type="SAM" id="MobiDB-lite"/>
    </source>
</evidence>
<dbReference type="InterPro" id="IPR011006">
    <property type="entry name" value="CheY-like_superfamily"/>
</dbReference>
<dbReference type="GO" id="GO:0000160">
    <property type="term" value="P:phosphorelay signal transduction system"/>
    <property type="evidence" value="ECO:0007669"/>
    <property type="project" value="InterPro"/>
</dbReference>
<dbReference type="EMBL" id="PKMF04000258">
    <property type="protein sequence ID" value="KAK7840595.1"/>
    <property type="molecule type" value="Genomic_DNA"/>
</dbReference>
<evidence type="ECO:0000256" key="1">
    <source>
        <dbReference type="PROSITE-ProRule" id="PRU00169"/>
    </source>
</evidence>
<feature type="domain" description="Response regulatory" evidence="3">
    <location>
        <begin position="36"/>
        <end position="151"/>
    </location>
</feature>
<gene>
    <name evidence="4" type="primary">ARR24_2</name>
    <name evidence="5" type="synonym">ARR24_6</name>
    <name evidence="5" type="ORF">CFP56_012858</name>
    <name evidence="4" type="ORF">CFP56_016430</name>
</gene>
<dbReference type="AlphaFoldDB" id="A0AAW0KNR1"/>
<dbReference type="SUPFAM" id="SSF52172">
    <property type="entry name" value="CheY-like"/>
    <property type="match status" value="1"/>
</dbReference>
<protein>
    <submittedName>
        <fullName evidence="4">Two-component response regulator 24</fullName>
    </submittedName>
</protein>
<dbReference type="PANTHER" id="PTHR43228:SF17">
    <property type="entry name" value="HISTIDINE KINASE RESPONSE REGULATOR AND TRANSCRIPTION FACTOR RR-A-TYPE FAMILY-RELATED"/>
    <property type="match status" value="1"/>
</dbReference>
<feature type="region of interest" description="Disordered" evidence="2">
    <location>
        <begin position="1"/>
        <end position="26"/>
    </location>
</feature>
<dbReference type="EMBL" id="PKMF04000208">
    <property type="protein sequence ID" value="KAK7843205.1"/>
    <property type="molecule type" value="Genomic_DNA"/>
</dbReference>
<dbReference type="Gene3D" id="3.40.50.2300">
    <property type="match status" value="1"/>
</dbReference>
<dbReference type="SMART" id="SM00448">
    <property type="entry name" value="REC"/>
    <property type="match status" value="1"/>
</dbReference>
<proteinExistence type="predicted"/>
<evidence type="ECO:0000313" key="4">
    <source>
        <dbReference type="EMBL" id="KAK7840595.1"/>
    </source>
</evidence>